<dbReference type="Gene3D" id="1.10.10.10">
    <property type="entry name" value="Winged helix-like DNA-binding domain superfamily/Winged helix DNA-binding domain"/>
    <property type="match status" value="1"/>
</dbReference>
<dbReference type="InterPro" id="IPR047921">
    <property type="entry name" value="LACTB2-like_MBL-fold"/>
</dbReference>
<dbReference type="SMART" id="SM00849">
    <property type="entry name" value="Lactamase_B"/>
    <property type="match status" value="1"/>
</dbReference>
<accession>A0ABP1D680</accession>
<organism evidence="6 7">
    <name type="scientific">Somion occarium</name>
    <dbReference type="NCBI Taxonomy" id="3059160"/>
    <lineage>
        <taxon>Eukaryota</taxon>
        <taxon>Fungi</taxon>
        <taxon>Dikarya</taxon>
        <taxon>Basidiomycota</taxon>
        <taxon>Agaricomycotina</taxon>
        <taxon>Agaricomycetes</taxon>
        <taxon>Polyporales</taxon>
        <taxon>Cerrenaceae</taxon>
        <taxon>Somion</taxon>
    </lineage>
</organism>
<dbReference type="Pfam" id="PF00753">
    <property type="entry name" value="Lactamase_B"/>
    <property type="match status" value="2"/>
</dbReference>
<protein>
    <recommendedName>
        <fullName evidence="5">Metallo-beta-lactamase domain-containing protein</fullName>
    </recommendedName>
</protein>
<dbReference type="InterPro" id="IPR001279">
    <property type="entry name" value="Metallo-B-lactamas"/>
</dbReference>
<dbReference type="PANTHER" id="PTHR23131">
    <property type="entry name" value="ENDORIBONUCLEASE LACTB2"/>
    <property type="match status" value="1"/>
</dbReference>
<dbReference type="InterPro" id="IPR041516">
    <property type="entry name" value="LACTB2_WH"/>
</dbReference>
<evidence type="ECO:0000256" key="3">
    <source>
        <dbReference type="ARBA" id="ARBA00022801"/>
    </source>
</evidence>
<dbReference type="Pfam" id="PF17778">
    <property type="entry name" value="WHD_BLACT"/>
    <property type="match status" value="1"/>
</dbReference>
<dbReference type="InterPro" id="IPR050662">
    <property type="entry name" value="Sec-metab_biosynth-thioest"/>
</dbReference>
<evidence type="ECO:0000256" key="4">
    <source>
        <dbReference type="ARBA" id="ARBA00022833"/>
    </source>
</evidence>
<keyword evidence="7" id="KW-1185">Reference proteome</keyword>
<dbReference type="CDD" id="cd07722">
    <property type="entry name" value="LACTB2-like_MBL-fold"/>
    <property type="match status" value="1"/>
</dbReference>
<keyword evidence="4" id="KW-0862">Zinc</keyword>
<dbReference type="InterPro" id="IPR036866">
    <property type="entry name" value="RibonucZ/Hydroxyglut_hydro"/>
</dbReference>
<dbReference type="Proteomes" id="UP001497453">
    <property type="component" value="Chromosome 3"/>
</dbReference>
<evidence type="ECO:0000259" key="5">
    <source>
        <dbReference type="SMART" id="SM00849"/>
    </source>
</evidence>
<proteinExistence type="inferred from homology"/>
<dbReference type="Gene3D" id="3.60.15.10">
    <property type="entry name" value="Ribonuclease Z/Hydroxyacylglutathione hydrolase-like"/>
    <property type="match status" value="1"/>
</dbReference>
<comment type="similarity">
    <text evidence="1">Belongs to the metallo-beta-lactamase superfamily. Glyoxalase II family.</text>
</comment>
<evidence type="ECO:0000313" key="6">
    <source>
        <dbReference type="EMBL" id="CAL1703382.1"/>
    </source>
</evidence>
<evidence type="ECO:0000256" key="1">
    <source>
        <dbReference type="ARBA" id="ARBA00006759"/>
    </source>
</evidence>
<name>A0ABP1D680_9APHY</name>
<keyword evidence="3" id="KW-0378">Hydrolase</keyword>
<gene>
    <name evidence="6" type="ORF">GFSPODELE1_LOCUS4545</name>
</gene>
<reference evidence="7" key="1">
    <citation type="submission" date="2024-04" db="EMBL/GenBank/DDBJ databases">
        <authorList>
            <person name="Shaw F."/>
            <person name="Minotto A."/>
        </authorList>
    </citation>
    <scope>NUCLEOTIDE SEQUENCE [LARGE SCALE GENOMIC DNA]</scope>
</reference>
<feature type="domain" description="Metallo-beta-lactamase" evidence="5">
    <location>
        <begin position="47"/>
        <end position="256"/>
    </location>
</feature>
<dbReference type="SUPFAM" id="SSF56281">
    <property type="entry name" value="Metallo-hydrolase/oxidoreductase"/>
    <property type="match status" value="1"/>
</dbReference>
<sequence length="354" mass="39929">MGEVPGLHPNVDTVNMEKLVDLPSVARLSKNVIRILGQNPGKYTLQGTNTYLVGQGNPYVLVDTGQGIDSYPSHLKEALQTYALDHEKQLVSDVIVTHRHHDHINGLHSVLTLVRAVWNERRSSESSSIPFIPPRVHKIPLDTPDDGITEVLQSISADDVTPDPSGNLLHDLQEGQHLPVTSSDSQPAHLHVIHTPGHTPDSLCLYFRPDEALFTADTILGQGTAVFEDLGEYMSSLRKLLDFYRGHHYTVLYPAHGPEVKEGANRIAMYLQHRVQREEQIVKVLASNPAEQLRDKDTVWTTWDIVRTIYKDYPQNLWEPAAHSVDLHLRKLETEGRVRLRGGHGKDRQWLFVR</sequence>
<keyword evidence="2" id="KW-0479">Metal-binding</keyword>
<dbReference type="InterPro" id="IPR036388">
    <property type="entry name" value="WH-like_DNA-bd_sf"/>
</dbReference>
<dbReference type="PANTHER" id="PTHR23131:SF0">
    <property type="entry name" value="ENDORIBONUCLEASE LACTB2"/>
    <property type="match status" value="1"/>
</dbReference>
<evidence type="ECO:0000256" key="2">
    <source>
        <dbReference type="ARBA" id="ARBA00022723"/>
    </source>
</evidence>
<dbReference type="EMBL" id="OZ037946">
    <property type="protein sequence ID" value="CAL1703382.1"/>
    <property type="molecule type" value="Genomic_DNA"/>
</dbReference>
<evidence type="ECO:0000313" key="7">
    <source>
        <dbReference type="Proteomes" id="UP001497453"/>
    </source>
</evidence>